<comment type="caution">
    <text evidence="3">The sequence shown here is derived from an EMBL/GenBank/DDBJ whole genome shotgun (WGS) entry which is preliminary data.</text>
</comment>
<name>A0ABT4BJE6_9ACTN</name>
<reference evidence="3" key="1">
    <citation type="submission" date="2022-11" db="EMBL/GenBank/DDBJ databases">
        <authorList>
            <person name="Somphong A."/>
            <person name="Phongsopitanun W."/>
        </authorList>
    </citation>
    <scope>NUCLEOTIDE SEQUENCE</scope>
    <source>
        <strain evidence="3">Pm04-4</strain>
    </source>
</reference>
<keyword evidence="2" id="KW-1133">Transmembrane helix</keyword>
<evidence type="ECO:0000256" key="2">
    <source>
        <dbReference type="SAM" id="Phobius"/>
    </source>
</evidence>
<feature type="region of interest" description="Disordered" evidence="1">
    <location>
        <begin position="209"/>
        <end position="235"/>
    </location>
</feature>
<evidence type="ECO:0000313" key="4">
    <source>
        <dbReference type="Proteomes" id="UP001151002"/>
    </source>
</evidence>
<evidence type="ECO:0000256" key="1">
    <source>
        <dbReference type="SAM" id="MobiDB-lite"/>
    </source>
</evidence>
<dbReference type="RefSeq" id="WP_267570354.1">
    <property type="nucleotide sequence ID" value="NZ_JAPNTZ010000032.1"/>
</dbReference>
<keyword evidence="4" id="KW-1185">Reference proteome</keyword>
<accession>A0ABT4BJE6</accession>
<keyword evidence="2" id="KW-0472">Membrane</keyword>
<feature type="transmembrane region" description="Helical" evidence="2">
    <location>
        <begin position="108"/>
        <end position="129"/>
    </location>
</feature>
<gene>
    <name evidence="3" type="ORF">OWR29_47735</name>
</gene>
<keyword evidence="2" id="KW-0812">Transmembrane</keyword>
<evidence type="ECO:0000313" key="3">
    <source>
        <dbReference type="EMBL" id="MCY1145738.1"/>
    </source>
</evidence>
<proteinExistence type="predicted"/>
<feature type="transmembrane region" description="Helical" evidence="2">
    <location>
        <begin position="80"/>
        <end position="102"/>
    </location>
</feature>
<sequence>MDEQTDGLASLTPDAADSFHLCPSRERKLPKHHEAKSTHLAYPYSVDRPEASRELLHEWERRCRVNIDTHAWAERSLDRLNTTCAVVSIGSMVLLGVIASGYDLTDGYAQTFVVTLSVVAALVSVIGTVRNYGLLASSHRNAARQYGALRRDIELLRLSQMKQSDEFDARVRELQRRWDWVADMAPNAPKRIRDKARGKVRSPSAIWSPSALTVKANDAQPQEEKSAAESTQKSA</sequence>
<protein>
    <submittedName>
        <fullName evidence="3">SLATT domain-containing protein</fullName>
    </submittedName>
</protein>
<organism evidence="3 4">
    <name type="scientific">Paractinoplanes pyxinae</name>
    <dbReference type="NCBI Taxonomy" id="2997416"/>
    <lineage>
        <taxon>Bacteria</taxon>
        <taxon>Bacillati</taxon>
        <taxon>Actinomycetota</taxon>
        <taxon>Actinomycetes</taxon>
        <taxon>Micromonosporales</taxon>
        <taxon>Micromonosporaceae</taxon>
        <taxon>Paractinoplanes</taxon>
    </lineage>
</organism>
<dbReference type="EMBL" id="JAPNTZ010000032">
    <property type="protein sequence ID" value="MCY1145738.1"/>
    <property type="molecule type" value="Genomic_DNA"/>
</dbReference>
<dbReference type="NCBIfam" id="NF033632">
    <property type="entry name" value="SLATT_4"/>
    <property type="match status" value="1"/>
</dbReference>
<dbReference type="Proteomes" id="UP001151002">
    <property type="component" value="Unassembled WGS sequence"/>
</dbReference>